<comment type="catalytic activity">
    <reaction evidence="14">
        <text>acetylpyruvate + H2O = acetate + pyruvate + H(+)</text>
        <dbReference type="Rhea" id="RHEA:16097"/>
        <dbReference type="ChEBI" id="CHEBI:15360"/>
        <dbReference type="ChEBI" id="CHEBI:15361"/>
        <dbReference type="ChEBI" id="CHEBI:15377"/>
        <dbReference type="ChEBI" id="CHEBI:15378"/>
        <dbReference type="ChEBI" id="CHEBI:30089"/>
    </reaction>
</comment>
<dbReference type="Pfam" id="PF01557">
    <property type="entry name" value="FAA_hydrolase"/>
    <property type="match status" value="1"/>
</dbReference>
<evidence type="ECO:0000256" key="2">
    <source>
        <dbReference type="ARBA" id="ARBA00012947"/>
    </source>
</evidence>
<comment type="catalytic activity">
    <reaction evidence="12">
        <text>3-fumarylpyruvate + H2O = fumarate + pyruvate + H(+)</text>
        <dbReference type="Rhea" id="RHEA:26168"/>
        <dbReference type="ChEBI" id="CHEBI:15361"/>
        <dbReference type="ChEBI" id="CHEBI:15377"/>
        <dbReference type="ChEBI" id="CHEBI:15378"/>
        <dbReference type="ChEBI" id="CHEBI:16854"/>
        <dbReference type="ChEBI" id="CHEBI:29806"/>
    </reaction>
</comment>
<evidence type="ECO:0000256" key="11">
    <source>
        <dbReference type="ARBA" id="ARBA00047858"/>
    </source>
</evidence>
<evidence type="ECO:0000256" key="6">
    <source>
        <dbReference type="ARBA" id="ARBA00042340"/>
    </source>
</evidence>
<dbReference type="KEGG" id="oti:135377534"/>
<dbReference type="FunFam" id="3.90.850.10:FF:000003">
    <property type="entry name" value="Fumarylacetoacetate hydrolase domain-containing 1"/>
    <property type="match status" value="1"/>
</dbReference>
<evidence type="ECO:0000256" key="10">
    <source>
        <dbReference type="ARBA" id="ARBA00044980"/>
    </source>
</evidence>
<dbReference type="InterPro" id="IPR011234">
    <property type="entry name" value="Fumarylacetoacetase-like_C"/>
</dbReference>
<dbReference type="EC" id="4.1.1.112" evidence="2"/>
<evidence type="ECO:0000313" key="16">
    <source>
        <dbReference type="EMBL" id="MBY04677.1"/>
    </source>
</evidence>
<dbReference type="SUPFAM" id="SSF56529">
    <property type="entry name" value="FAH"/>
    <property type="match status" value="1"/>
</dbReference>
<evidence type="ECO:0000256" key="12">
    <source>
        <dbReference type="ARBA" id="ARBA00047963"/>
    </source>
</evidence>
<dbReference type="EC" id="5.3.2.2" evidence="9"/>
<dbReference type="GO" id="GO:0046872">
    <property type="term" value="F:metal ion binding"/>
    <property type="evidence" value="ECO:0007669"/>
    <property type="project" value="UniProtKB-KW"/>
</dbReference>
<dbReference type="Gene3D" id="3.90.850.10">
    <property type="entry name" value="Fumarylacetoacetase-like, C-terminal domain"/>
    <property type="match status" value="1"/>
</dbReference>
<evidence type="ECO:0000256" key="4">
    <source>
        <dbReference type="ARBA" id="ARBA00032305"/>
    </source>
</evidence>
<dbReference type="InterPro" id="IPR036663">
    <property type="entry name" value="Fumarylacetoacetase_C_sf"/>
</dbReference>
<evidence type="ECO:0000259" key="15">
    <source>
        <dbReference type="Pfam" id="PF01557"/>
    </source>
</evidence>
<keyword evidence="16" id="KW-0378">Hydrolase</keyword>
<comment type="catalytic activity">
    <reaction evidence="11">
        <text>a 3-acylpyruvate + H2O = a carboxylate + pyruvate + H(+)</text>
        <dbReference type="Rhea" id="RHEA:19009"/>
        <dbReference type="ChEBI" id="CHEBI:15361"/>
        <dbReference type="ChEBI" id="CHEBI:15377"/>
        <dbReference type="ChEBI" id="CHEBI:15378"/>
        <dbReference type="ChEBI" id="CHEBI:29067"/>
        <dbReference type="ChEBI" id="CHEBI:57278"/>
        <dbReference type="EC" id="3.7.1.5"/>
    </reaction>
</comment>
<evidence type="ECO:0000256" key="13">
    <source>
        <dbReference type="ARBA" id="ARBA00047973"/>
    </source>
</evidence>
<accession>A0A2R5L5G6</accession>
<dbReference type="PANTHER" id="PTHR11820">
    <property type="entry name" value="ACYLPYRUVASE"/>
    <property type="match status" value="1"/>
</dbReference>
<dbReference type="EMBL" id="GGLE01000551">
    <property type="protein sequence ID" value="MBY04677.1"/>
    <property type="molecule type" value="Transcribed_RNA"/>
</dbReference>
<evidence type="ECO:0000256" key="8">
    <source>
        <dbReference type="ARBA" id="ARBA00044911"/>
    </source>
</evidence>
<comment type="similarity">
    <text evidence="1">Belongs to the FAH family.</text>
</comment>
<name>A0A2R5L5G6_9ACAR</name>
<organism evidence="16">
    <name type="scientific">Ornithodoros turicata</name>
    <dbReference type="NCBI Taxonomy" id="34597"/>
    <lineage>
        <taxon>Eukaryota</taxon>
        <taxon>Metazoa</taxon>
        <taxon>Ecdysozoa</taxon>
        <taxon>Arthropoda</taxon>
        <taxon>Chelicerata</taxon>
        <taxon>Arachnida</taxon>
        <taxon>Acari</taxon>
        <taxon>Parasitiformes</taxon>
        <taxon>Ixodida</taxon>
        <taxon>Ixodoidea</taxon>
        <taxon>Argasidae</taxon>
        <taxon>Ornithodorinae</taxon>
        <taxon>Ornithodoros</taxon>
    </lineage>
</organism>
<evidence type="ECO:0000256" key="5">
    <source>
        <dbReference type="ARBA" id="ARBA00039040"/>
    </source>
</evidence>
<evidence type="ECO:0000256" key="1">
    <source>
        <dbReference type="ARBA" id="ARBA00010211"/>
    </source>
</evidence>
<keyword evidence="3" id="KW-0479">Metal-binding</keyword>
<evidence type="ECO:0000256" key="14">
    <source>
        <dbReference type="ARBA" id="ARBA00048846"/>
    </source>
</evidence>
<dbReference type="NCBIfam" id="NF007967">
    <property type="entry name" value="PRK10691.1"/>
    <property type="match status" value="1"/>
</dbReference>
<dbReference type="GeneID" id="135377534"/>
<comment type="catalytic activity">
    <reaction evidence="8">
        <text>oxaloacetate = enol-oxaloacetate</text>
        <dbReference type="Rhea" id="RHEA:16021"/>
        <dbReference type="ChEBI" id="CHEBI:16452"/>
        <dbReference type="ChEBI" id="CHEBI:17479"/>
        <dbReference type="EC" id="5.3.2.2"/>
    </reaction>
    <physiologicalReaction direction="right-to-left" evidence="8">
        <dbReference type="Rhea" id="RHEA:16023"/>
    </physiologicalReaction>
</comment>
<evidence type="ECO:0000256" key="7">
    <source>
        <dbReference type="ARBA" id="ARBA00044830"/>
    </source>
</evidence>
<dbReference type="GO" id="GO:0008948">
    <property type="term" value="F:oxaloacetate decarboxylase activity"/>
    <property type="evidence" value="ECO:0007669"/>
    <property type="project" value="UniProtKB-EC"/>
</dbReference>
<dbReference type="AlphaFoldDB" id="A0A2R5L5G6"/>
<reference evidence="16" key="1">
    <citation type="submission" date="2018-03" db="EMBL/GenBank/DDBJ databases">
        <title>The relapsing fever spirochete Borrelia turicatae persists in the highly oxidative environment of its soft-bodied tick vector.</title>
        <authorList>
            <person name="Bourret T.J."/>
            <person name="Boyle W.K."/>
            <person name="Valenzuela J.G."/>
            <person name="Oliveira F."/>
            <person name="Lopez J.E."/>
        </authorList>
    </citation>
    <scope>NUCLEOTIDE SEQUENCE</scope>
    <source>
        <strain evidence="16">Kansas strain/isolate</strain>
        <tissue evidence="16">Salivary glands</tissue>
    </source>
</reference>
<dbReference type="PANTHER" id="PTHR11820:SF7">
    <property type="entry name" value="ACYLPYRUVASE FAHD1, MITOCHONDRIAL"/>
    <property type="match status" value="1"/>
</dbReference>
<protein>
    <recommendedName>
        <fullName evidence="10">Oxaloacetate tautomerase FAHD1, mitochondrial</fullName>
        <ecNumber evidence="5">3.7.1.5</ecNumber>
        <ecNumber evidence="2">4.1.1.112</ecNumber>
        <ecNumber evidence="9">5.3.2.2</ecNumber>
    </recommendedName>
    <alternativeName>
        <fullName evidence="7">Acylpyruvase FAHD1</fullName>
    </alternativeName>
    <alternativeName>
        <fullName evidence="6">Fumarylacetoacetate hydrolase domain-containing protein 1</fullName>
    </alternativeName>
    <alternativeName>
        <fullName evidence="4">Oxaloacetate decarboxylase</fullName>
    </alternativeName>
</protein>
<proteinExistence type="inferred from homology"/>
<sequence>MRLSRFVEFGRKIICVGRNYRDHAAELGNEVPEKPLLFMKPPTAYVVEGNPIKIPRACDELHHEVELGVIISRKAKDVDVRSAMDFVGGYALCLDMTARKLQNDAKARGHPWEIAKGFDTSCPVGSFIPKENVPEPHELSLWCRVNGQLRQEGRTSDMIFNIPTIISYISGFFTLEPGDLILTGTPAGVGPIRSGDVIEAGLEGHSKMKFSVEQQK</sequence>
<dbReference type="GO" id="GO:0047621">
    <property type="term" value="F:acylpyruvate hydrolase activity"/>
    <property type="evidence" value="ECO:0007669"/>
    <property type="project" value="UniProtKB-EC"/>
</dbReference>
<dbReference type="EC" id="3.7.1.5" evidence="5"/>
<dbReference type="GO" id="GO:0019752">
    <property type="term" value="P:carboxylic acid metabolic process"/>
    <property type="evidence" value="ECO:0007669"/>
    <property type="project" value="UniProtKB-ARBA"/>
</dbReference>
<dbReference type="RefSeq" id="XP_064466101.1">
    <property type="nucleotide sequence ID" value="XM_064610031.1"/>
</dbReference>
<evidence type="ECO:0000256" key="3">
    <source>
        <dbReference type="ARBA" id="ARBA00022723"/>
    </source>
</evidence>
<dbReference type="GO" id="GO:0018773">
    <property type="term" value="F:acetylpyruvate hydrolase activity"/>
    <property type="evidence" value="ECO:0007669"/>
    <property type="project" value="TreeGrafter"/>
</dbReference>
<evidence type="ECO:0000256" key="9">
    <source>
        <dbReference type="ARBA" id="ARBA00044973"/>
    </source>
</evidence>
<feature type="domain" description="Fumarylacetoacetase-like C-terminal" evidence="15">
    <location>
        <begin position="12"/>
        <end position="212"/>
    </location>
</feature>
<dbReference type="GO" id="GO:0050163">
    <property type="term" value="F:oxaloacetate tautomerase activity"/>
    <property type="evidence" value="ECO:0007669"/>
    <property type="project" value="UniProtKB-EC"/>
</dbReference>
<dbReference type="GO" id="GO:0005739">
    <property type="term" value="C:mitochondrion"/>
    <property type="evidence" value="ECO:0007669"/>
    <property type="project" value="TreeGrafter"/>
</dbReference>
<comment type="catalytic activity">
    <reaction evidence="13">
        <text>oxaloacetate + H(+) = pyruvate + CO2</text>
        <dbReference type="Rhea" id="RHEA:15641"/>
        <dbReference type="ChEBI" id="CHEBI:15361"/>
        <dbReference type="ChEBI" id="CHEBI:15378"/>
        <dbReference type="ChEBI" id="CHEBI:16452"/>
        <dbReference type="ChEBI" id="CHEBI:16526"/>
        <dbReference type="EC" id="4.1.1.112"/>
    </reaction>
</comment>